<gene>
    <name evidence="1" type="ORF">BMG03_12760</name>
</gene>
<keyword evidence="2" id="KW-1185">Reference proteome</keyword>
<evidence type="ECO:0000313" key="1">
    <source>
        <dbReference type="EMBL" id="AQS48565.1"/>
    </source>
</evidence>
<name>A0ABN4X7W9_9RHOB</name>
<dbReference type="RefSeq" id="WP_075777457.1">
    <property type="nucleotide sequence ID" value="NZ_CP019437.1"/>
</dbReference>
<dbReference type="Proteomes" id="UP000185622">
    <property type="component" value="Chromosome"/>
</dbReference>
<organism evidence="1 2">
    <name type="scientific">Thioclava nitratireducens</name>
    <dbReference type="NCBI Taxonomy" id="1915078"/>
    <lineage>
        <taxon>Bacteria</taxon>
        <taxon>Pseudomonadati</taxon>
        <taxon>Pseudomonadota</taxon>
        <taxon>Alphaproteobacteria</taxon>
        <taxon>Rhodobacterales</taxon>
        <taxon>Paracoccaceae</taxon>
        <taxon>Thioclava</taxon>
    </lineage>
</organism>
<dbReference type="EMBL" id="CP019437">
    <property type="protein sequence ID" value="AQS48565.1"/>
    <property type="molecule type" value="Genomic_DNA"/>
</dbReference>
<proteinExistence type="predicted"/>
<protein>
    <submittedName>
        <fullName evidence="1">Uncharacterized protein</fullName>
    </submittedName>
</protein>
<sequence>MVNITNLETTEARHAAVYTAEQHLRRHGASLCDLLDALDDKSGFGALCDLHSAFGQPIADPDIVERALRDIHRVLAGQAPSALERISRERGLHANDMTRWHGARISEIIARFRHGD</sequence>
<evidence type="ECO:0000313" key="2">
    <source>
        <dbReference type="Proteomes" id="UP000185622"/>
    </source>
</evidence>
<reference evidence="1 2" key="1">
    <citation type="submission" date="2017-01" db="EMBL/GenBank/DDBJ databases">
        <title>The complete genome sequence of a sulfur-oxidizing marine bacterium Thioclava sp. 25B10_4T.</title>
        <authorList>
            <person name="Liu Y."/>
            <person name="Lai Q."/>
            <person name="Shao Z."/>
        </authorList>
    </citation>
    <scope>NUCLEOTIDE SEQUENCE [LARGE SCALE GENOMIC DNA]</scope>
    <source>
        <strain evidence="1 2">25B10_4</strain>
    </source>
</reference>
<accession>A0ABN4X7W9</accession>